<organism evidence="2 3">
    <name type="scientific">Candidatus Limivivens merdigallinarum</name>
    <dbReference type="NCBI Taxonomy" id="2840859"/>
    <lineage>
        <taxon>Bacteria</taxon>
        <taxon>Bacillati</taxon>
        <taxon>Bacillota</taxon>
        <taxon>Clostridia</taxon>
        <taxon>Lachnospirales</taxon>
        <taxon>Lachnospiraceae</taxon>
        <taxon>Lachnospiraceae incertae sedis</taxon>
        <taxon>Candidatus Limivivens</taxon>
    </lineage>
</organism>
<evidence type="ECO:0000313" key="3">
    <source>
        <dbReference type="Proteomes" id="UP000886886"/>
    </source>
</evidence>
<reference evidence="2" key="1">
    <citation type="submission" date="2020-10" db="EMBL/GenBank/DDBJ databases">
        <authorList>
            <person name="Gilroy R."/>
        </authorList>
    </citation>
    <scope>NUCLEOTIDE SEQUENCE</scope>
    <source>
        <strain evidence="2">ChiSjej3B21-11622</strain>
    </source>
</reference>
<comment type="caution">
    <text evidence="2">The sequence shown here is derived from an EMBL/GenBank/DDBJ whole genome shotgun (WGS) entry which is preliminary data.</text>
</comment>
<evidence type="ECO:0000259" key="1">
    <source>
        <dbReference type="Pfam" id="PF04218"/>
    </source>
</evidence>
<dbReference type="AlphaFoldDB" id="A0A9D0ZWP2"/>
<proteinExistence type="predicted"/>
<name>A0A9D0ZWP2_9FIRM</name>
<dbReference type="GO" id="GO:0003677">
    <property type="term" value="F:DNA binding"/>
    <property type="evidence" value="ECO:0007669"/>
    <property type="project" value="InterPro"/>
</dbReference>
<dbReference type="Proteomes" id="UP000886886">
    <property type="component" value="Unassembled WGS sequence"/>
</dbReference>
<sequence length="117" mass="13140">MKENRCNIYREQEIDARLGIVIGSITDSRDLINHALKKKGGRMNMCNALEELKREGMREGISEGMLQGKIIGRYEDGMSPEEIARKMGLTVQQIEEVLAKNKCSAQCEIATGSHQED</sequence>
<evidence type="ECO:0000313" key="2">
    <source>
        <dbReference type="EMBL" id="HIQ96790.1"/>
    </source>
</evidence>
<dbReference type="EMBL" id="DVFT01000140">
    <property type="protein sequence ID" value="HIQ96790.1"/>
    <property type="molecule type" value="Genomic_DNA"/>
</dbReference>
<accession>A0A9D0ZWP2</accession>
<gene>
    <name evidence="2" type="ORF">IAB26_09525</name>
</gene>
<dbReference type="InterPro" id="IPR007889">
    <property type="entry name" value="HTH_Psq"/>
</dbReference>
<feature type="domain" description="HTH psq-type" evidence="1">
    <location>
        <begin position="69"/>
        <end position="101"/>
    </location>
</feature>
<protein>
    <recommendedName>
        <fullName evidence="1">HTH psq-type domain-containing protein</fullName>
    </recommendedName>
</protein>
<dbReference type="Pfam" id="PF04218">
    <property type="entry name" value="CENP-B_N"/>
    <property type="match status" value="1"/>
</dbReference>
<reference evidence="2" key="2">
    <citation type="journal article" date="2021" name="PeerJ">
        <title>Extensive microbial diversity within the chicken gut microbiome revealed by metagenomics and culture.</title>
        <authorList>
            <person name="Gilroy R."/>
            <person name="Ravi A."/>
            <person name="Getino M."/>
            <person name="Pursley I."/>
            <person name="Horton D.L."/>
            <person name="Alikhan N.F."/>
            <person name="Baker D."/>
            <person name="Gharbi K."/>
            <person name="Hall N."/>
            <person name="Watson M."/>
            <person name="Adriaenssens E.M."/>
            <person name="Foster-Nyarko E."/>
            <person name="Jarju S."/>
            <person name="Secka A."/>
            <person name="Antonio M."/>
            <person name="Oren A."/>
            <person name="Chaudhuri R.R."/>
            <person name="La Ragione R."/>
            <person name="Hildebrand F."/>
            <person name="Pallen M.J."/>
        </authorList>
    </citation>
    <scope>NUCLEOTIDE SEQUENCE</scope>
    <source>
        <strain evidence="2">ChiSjej3B21-11622</strain>
    </source>
</reference>